<evidence type="ECO:0000313" key="2">
    <source>
        <dbReference type="EMBL" id="CAK9077479.1"/>
    </source>
</evidence>
<protein>
    <submittedName>
        <fullName evidence="2">Uncharacterized protein</fullName>
    </submittedName>
</protein>
<dbReference type="Proteomes" id="UP001642484">
    <property type="component" value="Unassembled WGS sequence"/>
</dbReference>
<sequence length="155" mass="17761">MKLEECKEAEPEKAVPEVAEGEKDGKEGNKKNQEEPEEEENIDYLKELEEELEQAEYDVFEVEDDWALLSLRFELHLLAHAFLHDCGDPERSGIYPDHLLFYYSRYFKKGLNPKNYGVDNVEELVGLVRDAVVLMCPPKVLESTLAAELEGNVEG</sequence>
<proteinExistence type="predicted"/>
<organism evidence="2 3">
    <name type="scientific">Durusdinium trenchii</name>
    <dbReference type="NCBI Taxonomy" id="1381693"/>
    <lineage>
        <taxon>Eukaryota</taxon>
        <taxon>Sar</taxon>
        <taxon>Alveolata</taxon>
        <taxon>Dinophyceae</taxon>
        <taxon>Suessiales</taxon>
        <taxon>Symbiodiniaceae</taxon>
        <taxon>Durusdinium</taxon>
    </lineage>
</organism>
<feature type="region of interest" description="Disordered" evidence="1">
    <location>
        <begin position="1"/>
        <end position="41"/>
    </location>
</feature>
<dbReference type="EMBL" id="CAXAMN010023417">
    <property type="protein sequence ID" value="CAK9077479.1"/>
    <property type="molecule type" value="Genomic_DNA"/>
</dbReference>
<reference evidence="2 3" key="1">
    <citation type="submission" date="2024-02" db="EMBL/GenBank/DDBJ databases">
        <authorList>
            <person name="Chen Y."/>
            <person name="Shah S."/>
            <person name="Dougan E. K."/>
            <person name="Thang M."/>
            <person name="Chan C."/>
        </authorList>
    </citation>
    <scope>NUCLEOTIDE SEQUENCE [LARGE SCALE GENOMIC DNA]</scope>
</reference>
<gene>
    <name evidence="2" type="ORF">CCMP2556_LOCUS38209</name>
</gene>
<feature type="compositionally biased region" description="Basic and acidic residues" evidence="1">
    <location>
        <begin position="1"/>
        <end position="34"/>
    </location>
</feature>
<evidence type="ECO:0000256" key="1">
    <source>
        <dbReference type="SAM" id="MobiDB-lite"/>
    </source>
</evidence>
<keyword evidence="3" id="KW-1185">Reference proteome</keyword>
<accession>A0ABP0PR87</accession>
<name>A0ABP0PR87_9DINO</name>
<comment type="caution">
    <text evidence="2">The sequence shown here is derived from an EMBL/GenBank/DDBJ whole genome shotgun (WGS) entry which is preliminary data.</text>
</comment>
<evidence type="ECO:0000313" key="3">
    <source>
        <dbReference type="Proteomes" id="UP001642484"/>
    </source>
</evidence>